<comment type="caution">
    <text evidence="3">The sequence shown here is derived from an EMBL/GenBank/DDBJ whole genome shotgun (WGS) entry which is preliminary data.</text>
</comment>
<evidence type="ECO:0000259" key="1">
    <source>
        <dbReference type="Pfam" id="PF07727"/>
    </source>
</evidence>
<dbReference type="InterPro" id="IPR006912">
    <property type="entry name" value="Harbinger_derived_prot"/>
</dbReference>
<dbReference type="AlphaFoldDB" id="A0A5N5HBA0"/>
<dbReference type="Pfam" id="PF07727">
    <property type="entry name" value="RVT_2"/>
    <property type="match status" value="1"/>
</dbReference>
<proteinExistence type="predicted"/>
<dbReference type="InterPro" id="IPR013103">
    <property type="entry name" value="RVT_2"/>
</dbReference>
<feature type="domain" description="Retrovirus-related Pol polyprotein from transposon TNT 1-94-like beta-barrel" evidence="2">
    <location>
        <begin position="212"/>
        <end position="291"/>
    </location>
</feature>
<dbReference type="CDD" id="cd09272">
    <property type="entry name" value="RNase_HI_RT_Ty1"/>
    <property type="match status" value="1"/>
</dbReference>
<gene>
    <name evidence="3" type="ORF">D8674_016956</name>
</gene>
<accession>A0A5N5HBA0</accession>
<protein>
    <submittedName>
        <fullName evidence="3">Polyprotein</fullName>
    </submittedName>
</protein>
<dbReference type="Pfam" id="PF04827">
    <property type="entry name" value="Plant_tran"/>
    <property type="match status" value="1"/>
</dbReference>
<dbReference type="EMBL" id="SMOL01000160">
    <property type="protein sequence ID" value="KAB2625296.1"/>
    <property type="molecule type" value="Genomic_DNA"/>
</dbReference>
<reference evidence="4" key="2">
    <citation type="submission" date="2019-10" db="EMBL/GenBank/DDBJ databases">
        <title>A de novo genome assembly of a pear dwarfing rootstock.</title>
        <authorList>
            <person name="Wang F."/>
            <person name="Wang J."/>
            <person name="Li S."/>
            <person name="Zhang Y."/>
            <person name="Fang M."/>
            <person name="Ma L."/>
            <person name="Zhao Y."/>
            <person name="Jiang S."/>
        </authorList>
    </citation>
    <scope>NUCLEOTIDE SEQUENCE [LARGE SCALE GENOMIC DNA]</scope>
</reference>
<dbReference type="Proteomes" id="UP000327157">
    <property type="component" value="Chromosome 16"/>
</dbReference>
<evidence type="ECO:0000259" key="2">
    <source>
        <dbReference type="Pfam" id="PF22936"/>
    </source>
</evidence>
<reference evidence="3 4" key="3">
    <citation type="submission" date="2019-11" db="EMBL/GenBank/DDBJ databases">
        <title>A de novo genome assembly of a pear dwarfing rootstock.</title>
        <authorList>
            <person name="Wang F."/>
            <person name="Wang J."/>
            <person name="Li S."/>
            <person name="Zhang Y."/>
            <person name="Fang M."/>
            <person name="Ma L."/>
            <person name="Zhao Y."/>
            <person name="Jiang S."/>
        </authorList>
    </citation>
    <scope>NUCLEOTIDE SEQUENCE [LARGE SCALE GENOMIC DNA]</scope>
    <source>
        <strain evidence="3">S2</strain>
        <tissue evidence="3">Leaf</tissue>
    </source>
</reference>
<dbReference type="PANTHER" id="PTHR47150:SF5">
    <property type="entry name" value="OS07G0546750 PROTEIN"/>
    <property type="match status" value="1"/>
</dbReference>
<dbReference type="OrthoDB" id="600868at2759"/>
<dbReference type="InterPro" id="IPR054722">
    <property type="entry name" value="PolX-like_BBD"/>
</dbReference>
<name>A0A5N5HBA0_9ROSA</name>
<reference evidence="3 4" key="1">
    <citation type="submission" date="2019-09" db="EMBL/GenBank/DDBJ databases">
        <authorList>
            <person name="Ou C."/>
        </authorList>
    </citation>
    <scope>NUCLEOTIDE SEQUENCE [LARGE SCALE GENOMIC DNA]</scope>
    <source>
        <strain evidence="3">S2</strain>
        <tissue evidence="3">Leaf</tissue>
    </source>
</reference>
<evidence type="ECO:0000313" key="3">
    <source>
        <dbReference type="EMBL" id="KAB2625296.1"/>
    </source>
</evidence>
<feature type="domain" description="Reverse transcriptase Ty1/copia-type" evidence="1">
    <location>
        <begin position="315"/>
        <end position="410"/>
    </location>
</feature>
<keyword evidence="4" id="KW-1185">Reference proteome</keyword>
<dbReference type="Pfam" id="PF22936">
    <property type="entry name" value="Pol_BBD"/>
    <property type="match status" value="1"/>
</dbReference>
<evidence type="ECO:0000313" key="4">
    <source>
        <dbReference type="Proteomes" id="UP000327157"/>
    </source>
</evidence>
<dbReference type="PANTHER" id="PTHR47150">
    <property type="entry name" value="OS12G0169200 PROTEIN"/>
    <property type="match status" value="1"/>
</dbReference>
<sequence>MTAALRMLAYGASADQVDEITRMGKSTILESLMRFCGAIESIYTAEYLWKPTNMDLQRLLKKTEMRGFPGMIGSIDCMHWTPSFFSNMFPFLPKYLSFSLISLKFSPNNCSFCVISSLISLIFRHFPRQSQFTLASNNFQRLDIDSLVLFPTNFLKLISMNKTPHFSQLHLITRKRTMSNFNPASTQRNIFKKQPIRTCISKFNLVDGSERWWVDTSAFRHVCYDRSLFKTYSVTKGRNVLLGDSHSTDVVGIGEVELKFTFGKTMILKYVMHAPAMSKNLVSGFLLNKVGLTQTIGADMYTLTKNGVFVGNGYTTNGMFKLNFENNTCSIICLYVDDLLVFGSNIHVVNNVKSLLCATFDMKDLGEASVILGLKITRFENGVSLDQSHYIEKVLRKYNYFDCKPACTPYDPSVKLFKNTGDSVKQSEYASIIGSLHYATNCTRPDISYAFPIVLEGYNDANWNTLSNDSKATNGYIFSIELIVLATTSKEAGWLRNLLSDTPLWEKPIPTVLILYDSTLAIAKVQNHYYNEKMRQVCRKHNTIRNYLSNGAVRVDHIQYEENLVDHLTK</sequence>
<organism evidence="3 4">
    <name type="scientific">Pyrus ussuriensis x Pyrus communis</name>
    <dbReference type="NCBI Taxonomy" id="2448454"/>
    <lineage>
        <taxon>Eukaryota</taxon>
        <taxon>Viridiplantae</taxon>
        <taxon>Streptophyta</taxon>
        <taxon>Embryophyta</taxon>
        <taxon>Tracheophyta</taxon>
        <taxon>Spermatophyta</taxon>
        <taxon>Magnoliopsida</taxon>
        <taxon>eudicotyledons</taxon>
        <taxon>Gunneridae</taxon>
        <taxon>Pentapetalae</taxon>
        <taxon>rosids</taxon>
        <taxon>fabids</taxon>
        <taxon>Rosales</taxon>
        <taxon>Rosaceae</taxon>
        <taxon>Amygdaloideae</taxon>
        <taxon>Maleae</taxon>
        <taxon>Pyrus</taxon>
    </lineage>
</organism>